<evidence type="ECO:0000313" key="3">
    <source>
        <dbReference type="EMBL" id="EPS33170.1"/>
    </source>
</evidence>
<evidence type="ECO:0000313" key="4">
    <source>
        <dbReference type="Proteomes" id="UP000019376"/>
    </source>
</evidence>
<keyword evidence="4" id="KW-1185">Reference proteome</keyword>
<evidence type="ECO:0000259" key="2">
    <source>
        <dbReference type="PROSITE" id="PS50010"/>
    </source>
</evidence>
<dbReference type="InterPro" id="IPR035899">
    <property type="entry name" value="DBL_dom_sf"/>
</dbReference>
<dbReference type="EMBL" id="KB644415">
    <property type="protein sequence ID" value="EPS33170.1"/>
    <property type="molecule type" value="Genomic_DNA"/>
</dbReference>
<dbReference type="eggNOG" id="KOG3519">
    <property type="taxonomic scope" value="Eukaryota"/>
</dbReference>
<dbReference type="InterPro" id="IPR000219">
    <property type="entry name" value="DH_dom"/>
</dbReference>
<dbReference type="Proteomes" id="UP000019376">
    <property type="component" value="Unassembled WGS sequence"/>
</dbReference>
<feature type="compositionally biased region" description="Polar residues" evidence="1">
    <location>
        <begin position="121"/>
        <end position="149"/>
    </location>
</feature>
<feature type="region of interest" description="Disordered" evidence="1">
    <location>
        <begin position="725"/>
        <end position="788"/>
    </location>
</feature>
<feature type="compositionally biased region" description="Polar residues" evidence="1">
    <location>
        <begin position="732"/>
        <end position="754"/>
    </location>
</feature>
<dbReference type="PhylomeDB" id="S7ZR11"/>
<accession>S7ZR11</accession>
<dbReference type="OrthoDB" id="8059989at2759"/>
<dbReference type="HOGENOM" id="CLU_010210_1_0_1"/>
<organism evidence="3 4">
    <name type="scientific">Penicillium oxalicum (strain 114-2 / CGMCC 5302)</name>
    <name type="common">Penicillium decumbens</name>
    <dbReference type="NCBI Taxonomy" id="933388"/>
    <lineage>
        <taxon>Eukaryota</taxon>
        <taxon>Fungi</taxon>
        <taxon>Dikarya</taxon>
        <taxon>Ascomycota</taxon>
        <taxon>Pezizomycotina</taxon>
        <taxon>Eurotiomycetes</taxon>
        <taxon>Eurotiomycetidae</taxon>
        <taxon>Eurotiales</taxon>
        <taxon>Aspergillaceae</taxon>
        <taxon>Penicillium</taxon>
    </lineage>
</organism>
<dbReference type="PANTHER" id="PTHR12673:SF159">
    <property type="entry name" value="LD03170P"/>
    <property type="match status" value="1"/>
</dbReference>
<dbReference type="PANTHER" id="PTHR12673">
    <property type="entry name" value="FACIOGENITAL DYSPLASIA PROTEIN"/>
    <property type="match status" value="1"/>
</dbReference>
<feature type="region of interest" description="Disordered" evidence="1">
    <location>
        <begin position="121"/>
        <end position="158"/>
    </location>
</feature>
<evidence type="ECO:0000256" key="1">
    <source>
        <dbReference type="SAM" id="MobiDB-lite"/>
    </source>
</evidence>
<sequence>MEEMKNDAIEILSDDSSVEGKTDFLANEEPDIATSTESCAQHPFQKWMESFRANRRVPQTVREREVIGWYENDRLDLVSLAQNDQLLEARRNSTASDRSSQLGTVRTWSLTVTSVSCGASRGRAQSNAGLSMVSSTRNSAESSRPTSNPGVDENAAETRATDRRRILRELLTTEVDYVIGLKALIQAVSFFEFRPQLSQCIEEICLVHERFLRQLQAITPMSSPEPDVSSSLASRGFAKRFSSINLSSLKRMRSRSLRAMNFKAIVTQRVRAAKAEPSEALEVARALDNMSRSFVVYQNFCRNYDVFTQDLEILQRSLPDWPSVDNGIEALSKSVASINLRKQEDKKSMTFSDLMIKKPIQRICRYPLLLQDLLKEITIGDCRFSHYEIGNPVTRDRIRKTILLQEKLECPESSTLQDVFKDLGPMHLCGVLFVTYQTPGQITGSFMVCVLFPCHFLVAKQIEGKRLEVLACVYLLDLKEEAVQNWQGLACYGCLFSWKFQFLMDGEHYEFVLSASSAAEEKVWQTETLKCSAALTEMRPLRAAWNFRQYSSLNLPLVSLHYIQYQVSSLSRRSSMDSVAIARKARVQSVVIKKTHFPNLTEDTVKASPEGEIEQPKTTVPRGAVIVTAKRGDRVRLERLISEFCTTDVLPSPGMIVTRSDQFRRRSIMRHLTLSTAFGRRGTSKDVSSQEEYLFGDARPVEYSSGEEKILLAATVDGADDPRCSADAACESPQTPTSAGEQRAIRSQVSTGEMFNSICWEPSEHGNHPEASTPGSPSRKKWFDSLSPRRLMRSRPSLNFED</sequence>
<reference evidence="3 4" key="1">
    <citation type="journal article" date="2013" name="PLoS ONE">
        <title>Genomic and secretomic analyses reveal unique features of the lignocellulolytic enzyme system of Penicillium decumbens.</title>
        <authorList>
            <person name="Liu G."/>
            <person name="Zhang L."/>
            <person name="Wei X."/>
            <person name="Zou G."/>
            <person name="Qin Y."/>
            <person name="Ma L."/>
            <person name="Li J."/>
            <person name="Zheng H."/>
            <person name="Wang S."/>
            <person name="Wang C."/>
            <person name="Xun L."/>
            <person name="Zhao G.-P."/>
            <person name="Zhou Z."/>
            <person name="Qu Y."/>
        </authorList>
    </citation>
    <scope>NUCLEOTIDE SEQUENCE [LARGE SCALE GENOMIC DNA]</scope>
    <source>
        <strain evidence="4">114-2 / CGMCC 5302</strain>
    </source>
</reference>
<dbReference type="Pfam" id="PF00621">
    <property type="entry name" value="RhoGEF"/>
    <property type="match status" value="1"/>
</dbReference>
<dbReference type="GO" id="GO:0005085">
    <property type="term" value="F:guanyl-nucleotide exchange factor activity"/>
    <property type="evidence" value="ECO:0007669"/>
    <property type="project" value="InterPro"/>
</dbReference>
<dbReference type="STRING" id="933388.S7ZR11"/>
<protein>
    <recommendedName>
        <fullName evidence="2">DH domain-containing protein</fullName>
    </recommendedName>
</protein>
<dbReference type="InterPro" id="IPR051092">
    <property type="entry name" value="FYVE_RhoGEF_PH"/>
</dbReference>
<dbReference type="GO" id="GO:0005737">
    <property type="term" value="C:cytoplasm"/>
    <property type="evidence" value="ECO:0007669"/>
    <property type="project" value="TreeGrafter"/>
</dbReference>
<gene>
    <name evidence="3" type="ORF">PDE_08132</name>
</gene>
<feature type="domain" description="DH" evidence="2">
    <location>
        <begin position="162"/>
        <end position="375"/>
    </location>
</feature>
<dbReference type="AlphaFoldDB" id="S7ZR11"/>
<proteinExistence type="predicted"/>
<name>S7ZR11_PENO1</name>
<dbReference type="Gene3D" id="1.20.900.10">
    <property type="entry name" value="Dbl homology (DH) domain"/>
    <property type="match status" value="1"/>
</dbReference>
<dbReference type="PROSITE" id="PS50010">
    <property type="entry name" value="DH_2"/>
    <property type="match status" value="1"/>
</dbReference>
<dbReference type="SUPFAM" id="SSF48065">
    <property type="entry name" value="DBL homology domain (DH-domain)"/>
    <property type="match status" value="1"/>
</dbReference>